<accession>A0A2T0FEC1</accession>
<dbReference type="PANTHER" id="PTHR13182:SF8">
    <property type="entry name" value="CYTOPLASMIC 60S SUBUNIT BIOGENESIS FACTOR ZNF622"/>
    <property type="match status" value="1"/>
</dbReference>
<keyword evidence="7" id="KW-0862">Zinc</keyword>
<name>A0A2T0FEC1_9ASCO</name>
<feature type="compositionally biased region" description="Basic and acidic residues" evidence="10">
    <location>
        <begin position="75"/>
        <end position="90"/>
    </location>
</feature>
<gene>
    <name evidence="12" type="ORF">B9G98_00966</name>
    <name evidence="13" type="ORF">B9G98_01816</name>
</gene>
<evidence type="ECO:0000256" key="8">
    <source>
        <dbReference type="ARBA" id="ARBA00034126"/>
    </source>
</evidence>
<dbReference type="GO" id="GO:0005737">
    <property type="term" value="C:cytoplasm"/>
    <property type="evidence" value="ECO:0007669"/>
    <property type="project" value="UniProtKB-SubCell"/>
</dbReference>
<dbReference type="GO" id="GO:0030687">
    <property type="term" value="C:preribosome, large subunit precursor"/>
    <property type="evidence" value="ECO:0007669"/>
    <property type="project" value="TreeGrafter"/>
</dbReference>
<evidence type="ECO:0000313" key="14">
    <source>
        <dbReference type="Proteomes" id="UP000238350"/>
    </source>
</evidence>
<evidence type="ECO:0000259" key="11">
    <source>
        <dbReference type="PROSITE" id="PS50157"/>
    </source>
</evidence>
<dbReference type="EMBL" id="NDIQ01000001">
    <property type="protein sequence ID" value="PRT53346.1"/>
    <property type="molecule type" value="Genomic_DNA"/>
</dbReference>
<comment type="subcellular location">
    <subcellularLocation>
        <location evidence="1">Cytoplasm</location>
    </subcellularLocation>
</comment>
<organism evidence="12 14">
    <name type="scientific">Wickerhamiella sorbophila</name>
    <dbReference type="NCBI Taxonomy" id="45607"/>
    <lineage>
        <taxon>Eukaryota</taxon>
        <taxon>Fungi</taxon>
        <taxon>Dikarya</taxon>
        <taxon>Ascomycota</taxon>
        <taxon>Saccharomycotina</taxon>
        <taxon>Dipodascomycetes</taxon>
        <taxon>Dipodascales</taxon>
        <taxon>Trichomonascaceae</taxon>
        <taxon>Wickerhamiella</taxon>
    </lineage>
</organism>
<dbReference type="PROSITE" id="PS00028">
    <property type="entry name" value="ZINC_FINGER_C2H2_1"/>
    <property type="match status" value="1"/>
</dbReference>
<keyword evidence="6 9" id="KW-0863">Zinc-finger</keyword>
<evidence type="ECO:0000256" key="4">
    <source>
        <dbReference type="ARBA" id="ARBA00022723"/>
    </source>
</evidence>
<dbReference type="InterPro" id="IPR041661">
    <property type="entry name" value="ZN622/Rei1/Reh1_Znf-C2H2"/>
</dbReference>
<feature type="compositionally biased region" description="Acidic residues" evidence="10">
    <location>
        <begin position="138"/>
        <end position="154"/>
    </location>
</feature>
<evidence type="ECO:0000256" key="2">
    <source>
        <dbReference type="ARBA" id="ARBA00022490"/>
    </source>
</evidence>
<comment type="similarity">
    <text evidence="8">Belongs to the REI1 family.</text>
</comment>
<sequence length="399" mass="45778">MSDDHPKFTCNTCGLSFTDAEYQREHMKTDWHRYNLKRRVANLPPIPSDVFAEKMIQQRSAQLEPKPRNANRQVTKKDLKRMEKERRRQEATAASGTAPTEDEDNLSDSGSITSRAHSVTSAMSNFSLGDPVRSGYQTEEDDFSASEDENDQDEVDQVLQHKIANMVKIPVNISFMDGHVSDSVEANVDYLERKYGLYVPERMFLTDLEGLVEYLNEKVGLGNCCLSCSYMGRSLEAVRAHMVSKQHVKVPYETENHRAELADFYDFSSSYSANGDEWEEVSDENGETDYTVRVQGGDDEDAVDNSLYVDGYELVVGPGKVAGHRSLQRYYKQRFNSLPEKEGPKAVKMIDMRGPGVTEKEATKMIKQTWKEEKKQQHTFYRRDKFINNQKHFRDELLQ</sequence>
<dbReference type="GeneID" id="36514715"/>
<reference evidence="12 14" key="1">
    <citation type="submission" date="2017-04" db="EMBL/GenBank/DDBJ databases">
        <title>Genome sequencing of [Candida] sorbophila.</title>
        <authorList>
            <person name="Ahn J.O."/>
        </authorList>
    </citation>
    <scope>NUCLEOTIDE SEQUENCE [LARGE SCALE GENOMIC DNA]</scope>
    <source>
        <strain evidence="12 14">DS02</strain>
    </source>
</reference>
<proteinExistence type="inferred from homology"/>
<dbReference type="PROSITE" id="PS50157">
    <property type="entry name" value="ZINC_FINGER_C2H2_2"/>
    <property type="match status" value="1"/>
</dbReference>
<dbReference type="GO" id="GO:0042273">
    <property type="term" value="P:ribosomal large subunit biogenesis"/>
    <property type="evidence" value="ECO:0007669"/>
    <property type="project" value="UniProtKB-ARBA"/>
</dbReference>
<protein>
    <submittedName>
        <fullName evidence="12">Cytoplasmic 60S subunit biogenesis factor REI1</fullName>
    </submittedName>
</protein>
<comment type="caution">
    <text evidence="12">The sequence shown here is derived from an EMBL/GenBank/DDBJ whole genome shotgun (WGS) entry which is preliminary data.</text>
</comment>
<dbReference type="AlphaFoldDB" id="A0A2T0FEC1"/>
<dbReference type="InterPro" id="IPR040025">
    <property type="entry name" value="Znf622/Rei1/Reh1"/>
</dbReference>
<feature type="domain" description="C2H2-type" evidence="11">
    <location>
        <begin position="8"/>
        <end position="32"/>
    </location>
</feature>
<evidence type="ECO:0000256" key="5">
    <source>
        <dbReference type="ARBA" id="ARBA00022737"/>
    </source>
</evidence>
<evidence type="ECO:0000256" key="9">
    <source>
        <dbReference type="PROSITE-ProRule" id="PRU00042"/>
    </source>
</evidence>
<keyword evidence="3" id="KW-0690">Ribosome biogenesis</keyword>
<dbReference type="EMBL" id="NDIQ01000015">
    <property type="protein sequence ID" value="PRT54196.1"/>
    <property type="molecule type" value="Genomic_DNA"/>
</dbReference>
<feature type="region of interest" description="Disordered" evidence="10">
    <location>
        <begin position="59"/>
        <end position="154"/>
    </location>
</feature>
<dbReference type="STRING" id="45607.A0A2T0FEC1"/>
<dbReference type="GO" id="GO:0003676">
    <property type="term" value="F:nucleic acid binding"/>
    <property type="evidence" value="ECO:0007669"/>
    <property type="project" value="InterPro"/>
</dbReference>
<keyword evidence="4" id="KW-0479">Metal-binding</keyword>
<keyword evidence="5" id="KW-0677">Repeat</keyword>
<dbReference type="Proteomes" id="UP000238350">
    <property type="component" value="Unassembled WGS sequence"/>
</dbReference>
<dbReference type="OrthoDB" id="19329at2759"/>
<dbReference type="PANTHER" id="PTHR13182">
    <property type="entry name" value="ZINC FINGER PROTEIN 622"/>
    <property type="match status" value="1"/>
</dbReference>
<evidence type="ECO:0000256" key="1">
    <source>
        <dbReference type="ARBA" id="ARBA00004496"/>
    </source>
</evidence>
<keyword evidence="2" id="KW-0963">Cytoplasm</keyword>
<keyword evidence="14" id="KW-1185">Reference proteome</keyword>
<evidence type="ECO:0000256" key="6">
    <source>
        <dbReference type="ARBA" id="ARBA00022771"/>
    </source>
</evidence>
<dbReference type="Pfam" id="PF12756">
    <property type="entry name" value="zf-C2H2_2"/>
    <property type="match status" value="1"/>
</dbReference>
<dbReference type="InterPro" id="IPR013087">
    <property type="entry name" value="Znf_C2H2_type"/>
</dbReference>
<evidence type="ECO:0000313" key="13">
    <source>
        <dbReference type="EMBL" id="PRT54196.1"/>
    </source>
</evidence>
<evidence type="ECO:0000256" key="3">
    <source>
        <dbReference type="ARBA" id="ARBA00022517"/>
    </source>
</evidence>
<dbReference type="SMART" id="SM00451">
    <property type="entry name" value="ZnF_U1"/>
    <property type="match status" value="1"/>
</dbReference>
<feature type="compositionally biased region" description="Polar residues" evidence="10">
    <location>
        <begin position="107"/>
        <end position="127"/>
    </location>
</feature>
<evidence type="ECO:0000256" key="7">
    <source>
        <dbReference type="ARBA" id="ARBA00022833"/>
    </source>
</evidence>
<evidence type="ECO:0000313" key="12">
    <source>
        <dbReference type="EMBL" id="PRT53346.1"/>
    </source>
</evidence>
<dbReference type="RefSeq" id="XP_024663292.1">
    <property type="nucleotide sequence ID" value="XM_024807524.1"/>
</dbReference>
<evidence type="ECO:0000256" key="10">
    <source>
        <dbReference type="SAM" id="MobiDB-lite"/>
    </source>
</evidence>
<dbReference type="InterPro" id="IPR003604">
    <property type="entry name" value="Matrin/U1-like-C_Znf_C2H2"/>
</dbReference>
<dbReference type="GO" id="GO:0008270">
    <property type="term" value="F:zinc ion binding"/>
    <property type="evidence" value="ECO:0007669"/>
    <property type="project" value="UniProtKB-KW"/>
</dbReference>